<keyword evidence="2" id="KW-1185">Reference proteome</keyword>
<protein>
    <submittedName>
        <fullName evidence="1">Uncharacterized protein</fullName>
    </submittedName>
</protein>
<evidence type="ECO:0000313" key="1">
    <source>
        <dbReference type="EMBL" id="GAA5172902.1"/>
    </source>
</evidence>
<dbReference type="EMBL" id="BAABIB010000103">
    <property type="protein sequence ID" value="GAA5172902.1"/>
    <property type="molecule type" value="Genomic_DNA"/>
</dbReference>
<comment type="caution">
    <text evidence="1">The sequence shown here is derived from an EMBL/GenBank/DDBJ whole genome shotgun (WGS) entry which is preliminary data.</text>
</comment>
<organism evidence="1 2">
    <name type="scientific">Amycolatopsis dongchuanensis</name>
    <dbReference type="NCBI Taxonomy" id="1070866"/>
    <lineage>
        <taxon>Bacteria</taxon>
        <taxon>Bacillati</taxon>
        <taxon>Actinomycetota</taxon>
        <taxon>Actinomycetes</taxon>
        <taxon>Pseudonocardiales</taxon>
        <taxon>Pseudonocardiaceae</taxon>
        <taxon>Amycolatopsis</taxon>
    </lineage>
</organism>
<accession>A0ABP9R820</accession>
<sequence length="309" mass="34987">MQALDEIYLNSRFEGGFDVRYEDDGEGGPDFRIYSAGEYVAAIEVRTFFQSKDFEDEVARNARLVEGINSRVRPTNWWVSIEIDEMAAQPKIKKISEWLRQTVLELGTPRDGAQAGEHPRRVYEDDGATLSFRFFPRLRREPASDDEPIIVMGPSVFGFPKDSERLRVSLTGKTGGKYDLRDKPFAVAVCFRDGSCGLWDIVNALYGDKMLAIPPSDSDAAQLTRASNGLFAMSRGNPEGRNRRLSCVFAVMPAWHARSGRDPKVYRFDNPFAHCQFPPTILRPDNWFMAKDDGASIQMVWDKEPNDLV</sequence>
<evidence type="ECO:0000313" key="2">
    <source>
        <dbReference type="Proteomes" id="UP001500192"/>
    </source>
</evidence>
<reference evidence="2" key="1">
    <citation type="journal article" date="2019" name="Int. J. Syst. Evol. Microbiol.">
        <title>The Global Catalogue of Microorganisms (GCM) 10K type strain sequencing project: providing services to taxonomists for standard genome sequencing and annotation.</title>
        <authorList>
            <consortium name="The Broad Institute Genomics Platform"/>
            <consortium name="The Broad Institute Genome Sequencing Center for Infectious Disease"/>
            <person name="Wu L."/>
            <person name="Ma J."/>
        </authorList>
    </citation>
    <scope>NUCLEOTIDE SEQUENCE [LARGE SCALE GENOMIC DNA]</scope>
    <source>
        <strain evidence="2">JCM 18054</strain>
    </source>
</reference>
<name>A0ABP9R820_9PSEU</name>
<proteinExistence type="predicted"/>
<gene>
    <name evidence="1" type="ORF">GCM10023214_54930</name>
</gene>
<dbReference type="RefSeq" id="WP_346055328.1">
    <property type="nucleotide sequence ID" value="NZ_BAABIB010000103.1"/>
</dbReference>
<dbReference type="Proteomes" id="UP001500192">
    <property type="component" value="Unassembled WGS sequence"/>
</dbReference>